<accession>A0A430QK32</accession>
<comment type="caution">
    <text evidence="2">The sequence shown here is derived from an EMBL/GenBank/DDBJ whole genome shotgun (WGS) entry which is preliminary data.</text>
</comment>
<feature type="region of interest" description="Disordered" evidence="1">
    <location>
        <begin position="209"/>
        <end position="250"/>
    </location>
</feature>
<sequence length="387" mass="45625">MYTRKKCLHKQFITSKYNIQYTSTKLILYNWMNSKENHLRDFDMTAGEINRLNKLERRKYSTTRFKKHSGKRNTTQNQCNTNKVLNKTIRQQKDVLIDRPVETKTCNKQNLGKPIKGSSMFNSCLFYLYLTQTIHLDSCHVNHYRHVHCFNSPFETFEKNKYVTNVDHANRSCFSKRYEMRKNECSFEKLKNLWKQQFDQFILPVPTRRNTGTNRTTYTEKSTITNQKKETLEMSPQVKNPSNNQSEEISQQLSLSKSFSSLCSSKYEVRSYQDYGENFLKNFEDKYTFSDSSNLTGSTIYLYCSTCSQIFSCRNIDELKQLNLLESSSSLSSYNLTSEDEDIESEFVFDESFPSYWEYMNPSYEWIKSSRPVSAPPILTYSSKKSA</sequence>
<evidence type="ECO:0000313" key="2">
    <source>
        <dbReference type="EMBL" id="RTG88057.1"/>
    </source>
</evidence>
<gene>
    <name evidence="2" type="ORF">DC041_0001999</name>
</gene>
<proteinExistence type="predicted"/>
<keyword evidence="3" id="KW-1185">Reference proteome</keyword>
<name>A0A430QK32_SCHBO</name>
<dbReference type="EMBL" id="QMKO01001617">
    <property type="protein sequence ID" value="RTG88057.1"/>
    <property type="molecule type" value="Genomic_DNA"/>
</dbReference>
<protein>
    <submittedName>
        <fullName evidence="2">Uncharacterized protein</fullName>
    </submittedName>
</protein>
<dbReference type="Proteomes" id="UP000290809">
    <property type="component" value="Unassembled WGS sequence"/>
</dbReference>
<feature type="compositionally biased region" description="Low complexity" evidence="1">
    <location>
        <begin position="209"/>
        <end position="219"/>
    </location>
</feature>
<reference evidence="2 3" key="1">
    <citation type="journal article" date="2019" name="PLoS Pathog.">
        <title>Genome sequence of the bovine parasite Schistosoma bovis Tanzania.</title>
        <authorList>
            <person name="Oey H."/>
            <person name="Zakrzewski M."/>
            <person name="Gobert G."/>
            <person name="Gravermann K."/>
            <person name="Stoye J."/>
            <person name="Jones M."/>
            <person name="Mcmanus D."/>
            <person name="Krause L."/>
        </authorList>
    </citation>
    <scope>NUCLEOTIDE SEQUENCE [LARGE SCALE GENOMIC DNA]</scope>
    <source>
        <strain evidence="2 3">TAN1997</strain>
    </source>
</reference>
<evidence type="ECO:0000256" key="1">
    <source>
        <dbReference type="SAM" id="MobiDB-lite"/>
    </source>
</evidence>
<evidence type="ECO:0000313" key="3">
    <source>
        <dbReference type="Proteomes" id="UP000290809"/>
    </source>
</evidence>
<dbReference type="AlphaFoldDB" id="A0A430QK32"/>
<organism evidence="2 3">
    <name type="scientific">Schistosoma bovis</name>
    <name type="common">Blood fluke</name>
    <dbReference type="NCBI Taxonomy" id="6184"/>
    <lineage>
        <taxon>Eukaryota</taxon>
        <taxon>Metazoa</taxon>
        <taxon>Spiralia</taxon>
        <taxon>Lophotrochozoa</taxon>
        <taxon>Platyhelminthes</taxon>
        <taxon>Trematoda</taxon>
        <taxon>Digenea</taxon>
        <taxon>Strigeidida</taxon>
        <taxon>Schistosomatoidea</taxon>
        <taxon>Schistosomatidae</taxon>
        <taxon>Schistosoma</taxon>
    </lineage>
</organism>